<comment type="caution">
    <text evidence="3">The sequence shown here is derived from an EMBL/GenBank/DDBJ whole genome shotgun (WGS) entry which is preliminary data.</text>
</comment>
<evidence type="ECO:0000313" key="3">
    <source>
        <dbReference type="EMBL" id="MCI31459.1"/>
    </source>
</evidence>
<dbReference type="Gene3D" id="3.40.50.300">
    <property type="entry name" value="P-loop containing nucleotide triphosphate hydrolases"/>
    <property type="match status" value="1"/>
</dbReference>
<dbReference type="PANTHER" id="PTHR33463:SF203">
    <property type="entry name" value="AAA+ ATPASE DOMAIN-CONTAINING PROTEIN"/>
    <property type="match status" value="1"/>
</dbReference>
<dbReference type="PANTHER" id="PTHR33463">
    <property type="entry name" value="NB-ARC DOMAIN-CONTAINING PROTEIN-RELATED"/>
    <property type="match status" value="1"/>
</dbReference>
<dbReference type="InterPro" id="IPR050905">
    <property type="entry name" value="Plant_NBS-LRR"/>
</dbReference>
<feature type="non-terminal residue" evidence="3">
    <location>
        <position position="1"/>
    </location>
</feature>
<proteinExistence type="predicted"/>
<dbReference type="Proteomes" id="UP000265520">
    <property type="component" value="Unassembled WGS sequence"/>
</dbReference>
<keyword evidence="4" id="KW-1185">Reference proteome</keyword>
<dbReference type="GO" id="GO:0043531">
    <property type="term" value="F:ADP binding"/>
    <property type="evidence" value="ECO:0007669"/>
    <property type="project" value="InterPro"/>
</dbReference>
<name>A0A392R5F2_9FABA</name>
<dbReference type="Pfam" id="PF00931">
    <property type="entry name" value="NB-ARC"/>
    <property type="match status" value="1"/>
</dbReference>
<dbReference type="InterPro" id="IPR002182">
    <property type="entry name" value="NB-ARC"/>
</dbReference>
<dbReference type="SUPFAM" id="SSF52540">
    <property type="entry name" value="P-loop containing nucleoside triphosphate hydrolases"/>
    <property type="match status" value="1"/>
</dbReference>
<evidence type="ECO:0000256" key="1">
    <source>
        <dbReference type="ARBA" id="ARBA00022821"/>
    </source>
</evidence>
<organism evidence="3 4">
    <name type="scientific">Trifolium medium</name>
    <dbReference type="NCBI Taxonomy" id="97028"/>
    <lineage>
        <taxon>Eukaryota</taxon>
        <taxon>Viridiplantae</taxon>
        <taxon>Streptophyta</taxon>
        <taxon>Embryophyta</taxon>
        <taxon>Tracheophyta</taxon>
        <taxon>Spermatophyta</taxon>
        <taxon>Magnoliopsida</taxon>
        <taxon>eudicotyledons</taxon>
        <taxon>Gunneridae</taxon>
        <taxon>Pentapetalae</taxon>
        <taxon>rosids</taxon>
        <taxon>fabids</taxon>
        <taxon>Fabales</taxon>
        <taxon>Fabaceae</taxon>
        <taxon>Papilionoideae</taxon>
        <taxon>50 kb inversion clade</taxon>
        <taxon>NPAAA clade</taxon>
        <taxon>Hologalegina</taxon>
        <taxon>IRL clade</taxon>
        <taxon>Trifolieae</taxon>
        <taxon>Trifolium</taxon>
    </lineage>
</organism>
<dbReference type="InterPro" id="IPR027417">
    <property type="entry name" value="P-loop_NTPase"/>
</dbReference>
<evidence type="ECO:0000313" key="4">
    <source>
        <dbReference type="Proteomes" id="UP000265520"/>
    </source>
</evidence>
<accession>A0A392R5F2</accession>
<feature type="non-terminal residue" evidence="3">
    <location>
        <position position="154"/>
    </location>
</feature>
<sequence length="154" mass="17427">VQHTVDEARRNGEEIEIIVQNWLNKVDNTVAEAKKLIDNEGHAKAQCSMGHFPNLCTRRWLGRKTKMTIQQIFDVLAEGKFDRISYRAAPQVTITPFGRGYEAMHSRTTTLNEIMMDLKNPNIFIIGVYGMGGVGKTTLVKELAWQTEKDVSFG</sequence>
<keyword evidence="1" id="KW-0611">Plant defense</keyword>
<evidence type="ECO:0000259" key="2">
    <source>
        <dbReference type="Pfam" id="PF00931"/>
    </source>
</evidence>
<reference evidence="3 4" key="1">
    <citation type="journal article" date="2018" name="Front. Plant Sci.">
        <title>Red Clover (Trifolium pratense) and Zigzag Clover (T. medium) - A Picture of Genomic Similarities and Differences.</title>
        <authorList>
            <person name="Dluhosova J."/>
            <person name="Istvanek J."/>
            <person name="Nedelnik J."/>
            <person name="Repkova J."/>
        </authorList>
    </citation>
    <scope>NUCLEOTIDE SEQUENCE [LARGE SCALE GENOMIC DNA]</scope>
    <source>
        <strain evidence="4">cv. 10/8</strain>
        <tissue evidence="3">Leaf</tissue>
    </source>
</reference>
<dbReference type="EMBL" id="LXQA010187224">
    <property type="protein sequence ID" value="MCI31459.1"/>
    <property type="molecule type" value="Genomic_DNA"/>
</dbReference>
<dbReference type="AlphaFoldDB" id="A0A392R5F2"/>
<feature type="domain" description="NB-ARC" evidence="2">
    <location>
        <begin position="108"/>
        <end position="145"/>
    </location>
</feature>
<protein>
    <submittedName>
        <fullName evidence="3">Disease resistance protein</fullName>
    </submittedName>
</protein>